<comment type="similarity">
    <text evidence="2">Belongs to the gamma-BBH/TMLD family.</text>
</comment>
<reference evidence="9" key="3">
    <citation type="submission" date="2014-01" db="EMBL/GenBank/DDBJ databases">
        <title>Evolution of pathogenesis and genome organization in the Tremellales.</title>
        <authorList>
            <person name="Cuomo C."/>
            <person name="Litvintseva A."/>
            <person name="Heitman J."/>
            <person name="Chen Y."/>
            <person name="Sun S."/>
            <person name="Springer D."/>
            <person name="Dromer F."/>
            <person name="Young S."/>
            <person name="Zeng Q."/>
            <person name="Chapman S."/>
            <person name="Gujja S."/>
            <person name="Saif S."/>
            <person name="Birren B."/>
        </authorList>
    </citation>
    <scope>NUCLEOTIDE SEQUENCE</scope>
    <source>
        <strain evidence="9">CBS 10118</strain>
    </source>
</reference>
<reference evidence="9" key="1">
    <citation type="submission" date="2013-07" db="EMBL/GenBank/DDBJ databases">
        <title>The Genome Sequence of Cryptococcus bestiolae CBS10118.</title>
        <authorList>
            <consortium name="The Broad Institute Genome Sequencing Platform"/>
            <person name="Cuomo C."/>
            <person name="Litvintseva A."/>
            <person name="Chen Y."/>
            <person name="Heitman J."/>
            <person name="Sun S."/>
            <person name="Springer D."/>
            <person name="Dromer F."/>
            <person name="Young S.K."/>
            <person name="Zeng Q."/>
            <person name="Gargeya S."/>
            <person name="Fitzgerald M."/>
            <person name="Abouelleil A."/>
            <person name="Alvarado L."/>
            <person name="Berlin A.M."/>
            <person name="Chapman S.B."/>
            <person name="Dewar J."/>
            <person name="Goldberg J."/>
            <person name="Griggs A."/>
            <person name="Gujja S."/>
            <person name="Hansen M."/>
            <person name="Howarth C."/>
            <person name="Imamovic A."/>
            <person name="Larimer J."/>
            <person name="McCowan C."/>
            <person name="Murphy C."/>
            <person name="Pearson M."/>
            <person name="Priest M."/>
            <person name="Roberts A."/>
            <person name="Saif S."/>
            <person name="Shea T."/>
            <person name="Sykes S."/>
            <person name="Wortman J."/>
            <person name="Nusbaum C."/>
            <person name="Birren B."/>
        </authorList>
    </citation>
    <scope>NUCLEOTIDE SEQUENCE [LARGE SCALE GENOMIC DNA]</scope>
    <source>
        <strain evidence="9">CBS 10118</strain>
    </source>
</reference>
<keyword evidence="5" id="KW-0560">Oxidoreductase</keyword>
<reference evidence="10" key="4">
    <citation type="submission" date="2024-02" db="EMBL/GenBank/DDBJ databases">
        <title>Comparative genomics of Cryptococcus and Kwoniella reveals pathogenesis evolution and contrasting modes of karyotype evolution via chromosome fusion or intercentromeric recombination.</title>
        <authorList>
            <person name="Coelho M.A."/>
            <person name="David-Palma M."/>
            <person name="Shea T."/>
            <person name="Bowers K."/>
            <person name="McGinley-Smith S."/>
            <person name="Mohammad A.W."/>
            <person name="Gnirke A."/>
            <person name="Yurkov A.M."/>
            <person name="Nowrousian M."/>
            <person name="Sun S."/>
            <person name="Cuomo C.A."/>
            <person name="Heitman J."/>
        </authorList>
    </citation>
    <scope>NUCLEOTIDE SEQUENCE</scope>
    <source>
        <strain evidence="10">CBS 10118</strain>
    </source>
</reference>
<evidence type="ECO:0000313" key="11">
    <source>
        <dbReference type="Proteomes" id="UP000092730"/>
    </source>
</evidence>
<feature type="domain" description="TauD/TfdA-like" evidence="8">
    <location>
        <begin position="335"/>
        <end position="590"/>
    </location>
</feature>
<feature type="compositionally biased region" description="Low complexity" evidence="7">
    <location>
        <begin position="30"/>
        <end position="56"/>
    </location>
</feature>
<dbReference type="RefSeq" id="XP_019048307.1">
    <property type="nucleotide sequence ID" value="XM_019188745.1"/>
</dbReference>
<evidence type="ECO:0000256" key="2">
    <source>
        <dbReference type="ARBA" id="ARBA00008654"/>
    </source>
</evidence>
<dbReference type="STRING" id="1296100.A0A1B9G876"/>
<dbReference type="OrthoDB" id="406634at2759"/>
<dbReference type="GO" id="GO:0046872">
    <property type="term" value="F:metal ion binding"/>
    <property type="evidence" value="ECO:0007669"/>
    <property type="project" value="UniProtKB-KW"/>
</dbReference>
<dbReference type="PANTHER" id="PTHR10696">
    <property type="entry name" value="GAMMA-BUTYROBETAINE HYDROXYLASE-RELATED"/>
    <property type="match status" value="1"/>
</dbReference>
<evidence type="ECO:0000256" key="3">
    <source>
        <dbReference type="ARBA" id="ARBA00022723"/>
    </source>
</evidence>
<keyword evidence="6" id="KW-0408">Iron</keyword>
<dbReference type="Proteomes" id="UP000092730">
    <property type="component" value="Chromosome 2"/>
</dbReference>
<dbReference type="EMBL" id="CP144542">
    <property type="protein sequence ID" value="WVW81384.1"/>
    <property type="molecule type" value="Genomic_DNA"/>
</dbReference>
<dbReference type="Gene3D" id="3.30.2020.30">
    <property type="match status" value="1"/>
</dbReference>
<evidence type="ECO:0000256" key="4">
    <source>
        <dbReference type="ARBA" id="ARBA00022964"/>
    </source>
</evidence>
<evidence type="ECO:0000256" key="5">
    <source>
        <dbReference type="ARBA" id="ARBA00023002"/>
    </source>
</evidence>
<dbReference type="InterPro" id="IPR038492">
    <property type="entry name" value="GBBH-like_N_sf"/>
</dbReference>
<accession>A0A1B9G876</accession>
<dbReference type="AlphaFoldDB" id="A0A1B9G876"/>
<dbReference type="Pfam" id="PF02668">
    <property type="entry name" value="TauD"/>
    <property type="match status" value="1"/>
</dbReference>
<comment type="cofactor">
    <cofactor evidence="1">
        <name>Fe(2+)</name>
        <dbReference type="ChEBI" id="CHEBI:29033"/>
    </cofactor>
</comment>
<dbReference type="GO" id="GO:0051213">
    <property type="term" value="F:dioxygenase activity"/>
    <property type="evidence" value="ECO:0007669"/>
    <property type="project" value="UniProtKB-KW"/>
</dbReference>
<dbReference type="PANTHER" id="PTHR10696:SF25">
    <property type="entry name" value="OXIDOREDUCTASE AIM17-RELATED"/>
    <property type="match status" value="1"/>
</dbReference>
<dbReference type="InterPro" id="IPR003819">
    <property type="entry name" value="TauD/TfdA-like"/>
</dbReference>
<protein>
    <recommendedName>
        <fullName evidence="8">TauD/TfdA-like domain-containing protein</fullName>
    </recommendedName>
</protein>
<dbReference type="KEGG" id="kbi:30206476"/>
<feature type="compositionally biased region" description="Polar residues" evidence="7">
    <location>
        <begin position="132"/>
        <end position="146"/>
    </location>
</feature>
<dbReference type="VEuPathDB" id="FungiDB:I302_02077"/>
<dbReference type="GeneID" id="30206476"/>
<evidence type="ECO:0000256" key="6">
    <source>
        <dbReference type="ARBA" id="ARBA00023004"/>
    </source>
</evidence>
<evidence type="ECO:0000313" key="10">
    <source>
        <dbReference type="EMBL" id="WVW81384.1"/>
    </source>
</evidence>
<reference evidence="10" key="2">
    <citation type="submission" date="2013-07" db="EMBL/GenBank/DDBJ databases">
        <authorList>
            <consortium name="The Broad Institute Genome Sequencing Platform"/>
            <person name="Cuomo C."/>
            <person name="Litvintseva A."/>
            <person name="Chen Y."/>
            <person name="Heitman J."/>
            <person name="Sun S."/>
            <person name="Springer D."/>
            <person name="Dromer F."/>
            <person name="Young S.K."/>
            <person name="Zeng Q."/>
            <person name="Gargeya S."/>
            <person name="Fitzgerald M."/>
            <person name="Abouelleil A."/>
            <person name="Alvarado L."/>
            <person name="Berlin A.M."/>
            <person name="Chapman S.B."/>
            <person name="Dewar J."/>
            <person name="Goldberg J."/>
            <person name="Griggs A."/>
            <person name="Gujja S."/>
            <person name="Hansen M."/>
            <person name="Howarth C."/>
            <person name="Imamovic A."/>
            <person name="Larimer J."/>
            <person name="McCowan C."/>
            <person name="Murphy C."/>
            <person name="Pearson M."/>
            <person name="Priest M."/>
            <person name="Roberts A."/>
            <person name="Saif S."/>
            <person name="Shea T."/>
            <person name="Sykes S."/>
            <person name="Wortman J."/>
            <person name="Nusbaum C."/>
            <person name="Birren B."/>
        </authorList>
    </citation>
    <scope>NUCLEOTIDE SEQUENCE</scope>
    <source>
        <strain evidence="10">CBS 10118</strain>
    </source>
</reference>
<dbReference type="GO" id="GO:0005739">
    <property type="term" value="C:mitochondrion"/>
    <property type="evidence" value="ECO:0007669"/>
    <property type="project" value="TreeGrafter"/>
</dbReference>
<keyword evidence="11" id="KW-1185">Reference proteome</keyword>
<feature type="compositionally biased region" description="Low complexity" evidence="7">
    <location>
        <begin position="80"/>
        <end position="94"/>
    </location>
</feature>
<dbReference type="InterPro" id="IPR050411">
    <property type="entry name" value="AlphaKG_dependent_hydroxylases"/>
</dbReference>
<organism evidence="9">
    <name type="scientific">Kwoniella bestiolae CBS 10118</name>
    <dbReference type="NCBI Taxonomy" id="1296100"/>
    <lineage>
        <taxon>Eukaryota</taxon>
        <taxon>Fungi</taxon>
        <taxon>Dikarya</taxon>
        <taxon>Basidiomycota</taxon>
        <taxon>Agaricomycotina</taxon>
        <taxon>Tremellomycetes</taxon>
        <taxon>Tremellales</taxon>
        <taxon>Cryptococcaceae</taxon>
        <taxon>Kwoniella</taxon>
    </lineage>
</organism>
<keyword evidence="4" id="KW-0223">Dioxygenase</keyword>
<evidence type="ECO:0000256" key="7">
    <source>
        <dbReference type="SAM" id="MobiDB-lite"/>
    </source>
</evidence>
<dbReference type="InterPro" id="IPR042098">
    <property type="entry name" value="TauD-like_sf"/>
</dbReference>
<evidence type="ECO:0000256" key="1">
    <source>
        <dbReference type="ARBA" id="ARBA00001954"/>
    </source>
</evidence>
<proteinExistence type="inferred from homology"/>
<dbReference type="Gene3D" id="3.60.130.10">
    <property type="entry name" value="Clavaminate synthase-like"/>
    <property type="match status" value="1"/>
</dbReference>
<dbReference type="SUPFAM" id="SSF51197">
    <property type="entry name" value="Clavaminate synthase-like"/>
    <property type="match status" value="1"/>
</dbReference>
<keyword evidence="3" id="KW-0479">Metal-binding</keyword>
<gene>
    <name evidence="9" type="ORF">I302_02077</name>
    <name evidence="10" type="ORF">I302_103376</name>
</gene>
<sequence length="651" mass="73690">MPPRRPTSLISVPIRSRFLPSTIPQSRLLQTRSQSTSETPSPPQHSGSSRSSYSRGANLASFAAEGDLLTTTHKNPPRLSPASQSSSSQAQSSVPPKPLAFPRPVLKTNPYAQNYTVSEADLDEPEEPFRASVTSQIEHQPSSTTEPAEPTSHPRKGGRTIRTIRRLKSKSEPPRVLTGPELVYKPIDLGNEESVQLHDGFIVFKSPRVKSGVISWGRLRDSCTCKICRDPSTSQKNFTTGQAMREAYPSSSDGRKGVRPLIEAADISNPKNKSVKKGLKITWKGDGQGHATYLTKFKLRLLTDRPFYQEVLVQPPIFDRTLWDTKEIANSPKLRIPLEEIESKDPAALLGMLEQLQKFGLVIVENVPTSPTEDEECHLRKVMGYIGEIRNTFYGETWNVKSMKKSKNVAYTNLDLGLHMDLLYFSSPPRFQALHCLRNRVNGGTSYFVDSFKVAHDLPDDTFRRLQQVQIPYVYDNDNHLLRYPHPVIAPSQGREGMKNDKQYSINWSPPFRDMKGPVSHLHEHDSLRSVLERATDEINMFKALETFEKSLSDPKYKFEFLLKEGDLVIFDNRRILHARTGFSDKTPEELKEQGMELVDGEPTRWLKGCYLDGEVVWDKLAVLKKQVDAGRKQERTEWWKQHGGSKAEDV</sequence>
<feature type="region of interest" description="Disordered" evidence="7">
    <location>
        <begin position="1"/>
        <end position="161"/>
    </location>
</feature>
<dbReference type="GO" id="GO:0045329">
    <property type="term" value="P:carnitine biosynthetic process"/>
    <property type="evidence" value="ECO:0007669"/>
    <property type="project" value="TreeGrafter"/>
</dbReference>
<evidence type="ECO:0000313" key="9">
    <source>
        <dbReference type="EMBL" id="OCF27237.1"/>
    </source>
</evidence>
<name>A0A1B9G876_9TREE</name>
<evidence type="ECO:0000259" key="8">
    <source>
        <dbReference type="Pfam" id="PF02668"/>
    </source>
</evidence>
<dbReference type="EMBL" id="KI894019">
    <property type="protein sequence ID" value="OCF27237.1"/>
    <property type="molecule type" value="Genomic_DNA"/>
</dbReference>